<comment type="similarity">
    <text evidence="2">Belongs to the bacterial solute-binding protein 8 family.</text>
</comment>
<comment type="caution">
    <text evidence="8">The sequence shown here is derived from an EMBL/GenBank/DDBJ whole genome shotgun (WGS) entry which is preliminary data.</text>
</comment>
<dbReference type="EMBL" id="JAOQIO010000103">
    <property type="protein sequence ID" value="MCU6796363.1"/>
    <property type="molecule type" value="Genomic_DNA"/>
</dbReference>
<dbReference type="Proteomes" id="UP001652445">
    <property type="component" value="Unassembled WGS sequence"/>
</dbReference>
<gene>
    <name evidence="8" type="ORF">OB236_29995</name>
</gene>
<comment type="subcellular location">
    <subcellularLocation>
        <location evidence="1">Cell envelope</location>
    </subcellularLocation>
</comment>
<evidence type="ECO:0000256" key="6">
    <source>
        <dbReference type="SAM" id="SignalP"/>
    </source>
</evidence>
<dbReference type="Pfam" id="PF01497">
    <property type="entry name" value="Peripla_BP_2"/>
    <property type="match status" value="1"/>
</dbReference>
<evidence type="ECO:0000313" key="8">
    <source>
        <dbReference type="EMBL" id="MCU6796363.1"/>
    </source>
</evidence>
<dbReference type="InterPro" id="IPR002491">
    <property type="entry name" value="ABC_transptr_periplasmic_BD"/>
</dbReference>
<name>A0ABT2UNY4_9BACL</name>
<feature type="region of interest" description="Disordered" evidence="5">
    <location>
        <begin position="27"/>
        <end position="47"/>
    </location>
</feature>
<feature type="compositionally biased region" description="Low complexity" evidence="5">
    <location>
        <begin position="27"/>
        <end position="44"/>
    </location>
</feature>
<feature type="signal peptide" evidence="6">
    <location>
        <begin position="1"/>
        <end position="29"/>
    </location>
</feature>
<evidence type="ECO:0000259" key="7">
    <source>
        <dbReference type="PROSITE" id="PS50983"/>
    </source>
</evidence>
<sequence>MKTKLIMIVGMVSLLVLSACGQATPQSSAATTIPSASSTPAKPAMNTANNDPRFASISIFLTSDLLALGISPAGSATSDYLPTVPERFKDTKFLGFTKDPDMEALLALKPDAIFIDAEFAGKQGLAKFEKIAKTHVINLDEGTWRDHLKAIGKLVNREQKAEDFIKDYQAQTERVKILIHNKIGDGTVMAVRISAKNLRVYGMGRPLGPILFNDLGLKPAKGVEKITKNFEVISQEVFPDYDADAIFVLVGFEDGSDKIFEQLKNNPIWQGLKAVKANKVYMITEQPWLDYSALGNKLALDSLEKLFAK</sequence>
<feature type="domain" description="Fe/B12 periplasmic-binding" evidence="7">
    <location>
        <begin position="53"/>
        <end position="309"/>
    </location>
</feature>
<accession>A0ABT2UNY4</accession>
<dbReference type="PANTHER" id="PTHR30532:SF21">
    <property type="entry name" value="SIDEROPHORE-BINDING LIPOPROTEIN YFIY-RELATED"/>
    <property type="match status" value="1"/>
</dbReference>
<evidence type="ECO:0000256" key="2">
    <source>
        <dbReference type="ARBA" id="ARBA00008814"/>
    </source>
</evidence>
<organism evidence="8 9">
    <name type="scientific">Paenibacillus baimaensis</name>
    <dbReference type="NCBI Taxonomy" id="2982185"/>
    <lineage>
        <taxon>Bacteria</taxon>
        <taxon>Bacillati</taxon>
        <taxon>Bacillota</taxon>
        <taxon>Bacilli</taxon>
        <taxon>Bacillales</taxon>
        <taxon>Paenibacillaceae</taxon>
        <taxon>Paenibacillus</taxon>
    </lineage>
</organism>
<dbReference type="PROSITE" id="PS51257">
    <property type="entry name" value="PROKAR_LIPOPROTEIN"/>
    <property type="match status" value="1"/>
</dbReference>
<keyword evidence="9" id="KW-1185">Reference proteome</keyword>
<proteinExistence type="inferred from homology"/>
<protein>
    <submittedName>
        <fullName evidence="8">ABC transporter substrate-binding protein</fullName>
    </submittedName>
</protein>
<evidence type="ECO:0000256" key="4">
    <source>
        <dbReference type="ARBA" id="ARBA00022729"/>
    </source>
</evidence>
<evidence type="ECO:0000256" key="5">
    <source>
        <dbReference type="SAM" id="MobiDB-lite"/>
    </source>
</evidence>
<keyword evidence="4 6" id="KW-0732">Signal</keyword>
<feature type="chain" id="PRO_5046474617" evidence="6">
    <location>
        <begin position="30"/>
        <end position="309"/>
    </location>
</feature>
<dbReference type="Gene3D" id="3.40.50.1980">
    <property type="entry name" value="Nitrogenase molybdenum iron protein domain"/>
    <property type="match status" value="2"/>
</dbReference>
<evidence type="ECO:0000256" key="1">
    <source>
        <dbReference type="ARBA" id="ARBA00004196"/>
    </source>
</evidence>
<dbReference type="RefSeq" id="WP_262687189.1">
    <property type="nucleotide sequence ID" value="NZ_JAOQIO010000103.1"/>
</dbReference>
<evidence type="ECO:0000256" key="3">
    <source>
        <dbReference type="ARBA" id="ARBA00022448"/>
    </source>
</evidence>
<dbReference type="PROSITE" id="PS50983">
    <property type="entry name" value="FE_B12_PBP"/>
    <property type="match status" value="1"/>
</dbReference>
<dbReference type="PANTHER" id="PTHR30532">
    <property type="entry name" value="IRON III DICITRATE-BINDING PERIPLASMIC PROTEIN"/>
    <property type="match status" value="1"/>
</dbReference>
<dbReference type="SUPFAM" id="SSF53807">
    <property type="entry name" value="Helical backbone' metal receptor"/>
    <property type="match status" value="1"/>
</dbReference>
<reference evidence="8 9" key="1">
    <citation type="submission" date="2022-09" db="EMBL/GenBank/DDBJ databases">
        <authorList>
            <person name="Han X.L."/>
            <person name="Wang Q."/>
            <person name="Lu T."/>
        </authorList>
    </citation>
    <scope>NUCLEOTIDE SEQUENCE [LARGE SCALE GENOMIC DNA]</scope>
    <source>
        <strain evidence="8 9">WQ 127069</strain>
    </source>
</reference>
<evidence type="ECO:0000313" key="9">
    <source>
        <dbReference type="Proteomes" id="UP001652445"/>
    </source>
</evidence>
<keyword evidence="3" id="KW-0813">Transport</keyword>
<dbReference type="InterPro" id="IPR051313">
    <property type="entry name" value="Bact_iron-sidero_bind"/>
</dbReference>